<dbReference type="eggNOG" id="COG4825">
    <property type="taxonomic scope" value="Bacteria"/>
</dbReference>
<proteinExistence type="predicted"/>
<dbReference type="GO" id="GO:0005524">
    <property type="term" value="F:ATP binding"/>
    <property type="evidence" value="ECO:0007669"/>
    <property type="project" value="InterPro"/>
</dbReference>
<dbReference type="InterPro" id="IPR036759">
    <property type="entry name" value="TPK_catalytic_sf"/>
</dbReference>
<dbReference type="GO" id="GO:0009229">
    <property type="term" value="P:thiamine diphosphate biosynthetic process"/>
    <property type="evidence" value="ECO:0007669"/>
    <property type="project" value="InterPro"/>
</dbReference>
<protein>
    <submittedName>
        <fullName evidence="1">Uncharacterized protein</fullName>
    </submittedName>
</protein>
<dbReference type="GO" id="GO:0004788">
    <property type="term" value="F:thiamine diphosphokinase activity"/>
    <property type="evidence" value="ECO:0007669"/>
    <property type="project" value="InterPro"/>
</dbReference>
<evidence type="ECO:0000313" key="1">
    <source>
        <dbReference type="EMBL" id="CDZ86964.1"/>
    </source>
</evidence>
<dbReference type="RefSeq" id="WP_010596547.1">
    <property type="nucleotide sequence ID" value="NZ_CP023714.1"/>
</dbReference>
<reference evidence="1 2" key="1">
    <citation type="journal article" date="2014" name="Genome Announc.">
        <title>Draft Genome Sequence of Propane- and Butane-Oxidizing Actinobacterium Rhodococcus ruber IEGM 231.</title>
        <authorList>
            <person name="Ivshina I.B."/>
            <person name="Kuyukina M.S."/>
            <person name="Krivoruchko A.V."/>
            <person name="Barbe V."/>
            <person name="Fischer C."/>
        </authorList>
    </citation>
    <scope>NUCLEOTIDE SEQUENCE [LARGE SCALE GENOMIC DNA]</scope>
</reference>
<dbReference type="NCBIfam" id="NF040608">
    <property type="entry name" value="division_SteA"/>
    <property type="match status" value="1"/>
</dbReference>
<name>A0A098BE10_9NOCA</name>
<dbReference type="SUPFAM" id="SSF63999">
    <property type="entry name" value="Thiamin pyrophosphokinase, catalytic domain"/>
    <property type="match status" value="1"/>
</dbReference>
<dbReference type="AlphaFoldDB" id="A0A098BE10"/>
<dbReference type="EMBL" id="CCSD01000024">
    <property type="protein sequence ID" value="CDZ86964.1"/>
    <property type="molecule type" value="Genomic_DNA"/>
</dbReference>
<accession>A0A098BE10</accession>
<dbReference type="Proteomes" id="UP000042997">
    <property type="component" value="Unassembled WGS sequence"/>
</dbReference>
<sequence length="394" mass="41659">MKMPALLSRNNETLPGVSGIARVDKNQTKLLRRVGPGDIVVLDAVDMDRVTADALVEAGVTAVVNASTSITGRYPNLGPEVLVANGIALIDNTGPEVFKKIKDGAKVRLHEGGVYSGERLLIQGEEQTETEISDRMIEAKTGLVDHLEAFSGNTIEFIRSESPLLIDGVGVPDVDVDLRDRHVVVVADGPDHEQDLKNLKPFIKEYSPILVGVGTGADTLVRAGYRPDLIVGDPDEIGTETLKSGAEVVLPADHDGHAPGLERIQDLGIGAMTFPATGAPADLALLLADHHGAALVVTVGSTVSLDEFFDQGRRDSNPSAFMTRLKVGPKLVDAKAVATLYRSRVSGGVIALLVFAALIAVIVALIVSNLGGDVVDWAVQSWDSLVVWVQGLTA</sequence>
<dbReference type="OrthoDB" id="5169996at2"/>
<dbReference type="InterPro" id="IPR022215">
    <property type="entry name" value="SteA-like_C"/>
</dbReference>
<dbReference type="Pfam" id="PF12555">
    <property type="entry name" value="SteA-like_C"/>
    <property type="match status" value="1"/>
</dbReference>
<dbReference type="GeneID" id="66836047"/>
<evidence type="ECO:0000313" key="2">
    <source>
        <dbReference type="Proteomes" id="UP000042997"/>
    </source>
</evidence>
<gene>
    <name evidence="1" type="ORF">RHRU231_160046</name>
</gene>
<dbReference type="SMR" id="A0A098BE10"/>
<organism evidence="1 2">
    <name type="scientific">Rhodococcus ruber</name>
    <dbReference type="NCBI Taxonomy" id="1830"/>
    <lineage>
        <taxon>Bacteria</taxon>
        <taxon>Bacillati</taxon>
        <taxon>Actinomycetota</taxon>
        <taxon>Actinomycetes</taxon>
        <taxon>Mycobacteriales</taxon>
        <taxon>Nocardiaceae</taxon>
        <taxon>Rhodococcus</taxon>
    </lineage>
</organism>
<dbReference type="KEGG" id="rrz:CS378_03930"/>
<dbReference type="InterPro" id="IPR047795">
    <property type="entry name" value="Put_SteA-like"/>
</dbReference>
<dbReference type="Gene3D" id="3.40.50.10240">
    <property type="entry name" value="Thiamin pyrophosphokinase, catalytic domain"/>
    <property type="match status" value="1"/>
</dbReference>